<evidence type="ECO:0000313" key="4">
    <source>
        <dbReference type="Proteomes" id="UP000788262"/>
    </source>
</evidence>
<dbReference type="RefSeq" id="WP_205385959.1">
    <property type="nucleotide sequence ID" value="NZ_JAFFZS010000030.1"/>
</dbReference>
<feature type="signal peptide" evidence="2">
    <location>
        <begin position="1"/>
        <end position="21"/>
    </location>
</feature>
<organism evidence="3 4">
    <name type="scientific">Streptomyces actuosus</name>
    <dbReference type="NCBI Taxonomy" id="1885"/>
    <lineage>
        <taxon>Bacteria</taxon>
        <taxon>Bacillati</taxon>
        <taxon>Actinomycetota</taxon>
        <taxon>Actinomycetes</taxon>
        <taxon>Kitasatosporales</taxon>
        <taxon>Streptomycetaceae</taxon>
        <taxon>Streptomyces</taxon>
    </lineage>
</organism>
<evidence type="ECO:0008006" key="5">
    <source>
        <dbReference type="Google" id="ProtNLM"/>
    </source>
</evidence>
<evidence type="ECO:0000256" key="1">
    <source>
        <dbReference type="SAM" id="MobiDB-lite"/>
    </source>
</evidence>
<name>A0ABS2VXF6_STRAS</name>
<protein>
    <recommendedName>
        <fullName evidence="5">DUF305 domain-containing protein</fullName>
    </recommendedName>
</protein>
<dbReference type="EMBL" id="JAFFZS010000030">
    <property type="protein sequence ID" value="MBN0047829.1"/>
    <property type="molecule type" value="Genomic_DNA"/>
</dbReference>
<accession>A0ABS2VXF6</accession>
<feature type="chain" id="PRO_5045919428" description="DUF305 domain-containing protein" evidence="2">
    <location>
        <begin position="22"/>
        <end position="71"/>
    </location>
</feature>
<sequence length="71" mass="7053">MRARRAAACVLPAAALLTALAVGCAPQDTASPTTSSPSSSATPSGYEQMLQKVNAAESAAASAEKDTAQDD</sequence>
<keyword evidence="4" id="KW-1185">Reference proteome</keyword>
<dbReference type="Proteomes" id="UP000788262">
    <property type="component" value="Unassembled WGS sequence"/>
</dbReference>
<feature type="region of interest" description="Disordered" evidence="1">
    <location>
        <begin position="26"/>
        <end position="71"/>
    </location>
</feature>
<keyword evidence="2" id="KW-0732">Signal</keyword>
<evidence type="ECO:0000256" key="2">
    <source>
        <dbReference type="SAM" id="SignalP"/>
    </source>
</evidence>
<evidence type="ECO:0000313" key="3">
    <source>
        <dbReference type="EMBL" id="MBN0047829.1"/>
    </source>
</evidence>
<comment type="caution">
    <text evidence="3">The sequence shown here is derived from an EMBL/GenBank/DDBJ whole genome shotgun (WGS) entry which is preliminary data.</text>
</comment>
<feature type="compositionally biased region" description="Low complexity" evidence="1">
    <location>
        <begin position="26"/>
        <end position="44"/>
    </location>
</feature>
<gene>
    <name evidence="3" type="ORF">JS756_27710</name>
</gene>
<reference evidence="3 4" key="1">
    <citation type="submission" date="2021-02" db="EMBL/GenBank/DDBJ databases">
        <title>Whole genome sequencing of Streptomyces actuosus VRA1.</title>
        <authorList>
            <person name="Sen G."/>
            <person name="Sen A."/>
        </authorList>
    </citation>
    <scope>NUCLEOTIDE SEQUENCE [LARGE SCALE GENOMIC DNA]</scope>
    <source>
        <strain evidence="3 4">VRA1</strain>
    </source>
</reference>
<dbReference type="PROSITE" id="PS51257">
    <property type="entry name" value="PROKAR_LIPOPROTEIN"/>
    <property type="match status" value="1"/>
</dbReference>
<proteinExistence type="predicted"/>